<sequence>MVRASCLYEGVVRHRRHAPFAHEFAYKLFMLYLDLDELPTLFSNRWLWSSRGANVAWFRRDDHFGPPAESLAYSVRELVKSRLGVRPAGPIRLLTHLRYFSFVINPISLYYCFDAEERLAAVVAEVTNTPWGERHIYVLDAGQVQNGALRAATAKRLHVSPFLKMEYEYRFRLTVPDHSLAIKISNASTENVRAKPALEATMVLRRRALTGLALARVLCRYPLMTVQIASGIYWQALRLWLKGAAYVPHPKHGVRNEMAGASDFIADSRSSSSNPEVQTQEVSS</sequence>
<keyword evidence="3" id="KW-1185">Reference proteome</keyword>
<dbReference type="PANTHER" id="PTHR33973:SF4">
    <property type="entry name" value="OS07G0153300 PROTEIN"/>
    <property type="match status" value="1"/>
</dbReference>
<dbReference type="Proteomes" id="UP000326837">
    <property type="component" value="Chromosome"/>
</dbReference>
<protein>
    <recommendedName>
        <fullName evidence="4">DUF1365 domain-containing protein</fullName>
    </recommendedName>
</protein>
<name>A0A5K7XNB0_9BACT</name>
<dbReference type="AlphaFoldDB" id="A0A5K7XNB0"/>
<evidence type="ECO:0008006" key="4">
    <source>
        <dbReference type="Google" id="ProtNLM"/>
    </source>
</evidence>
<dbReference type="Pfam" id="PF07103">
    <property type="entry name" value="DUF1365"/>
    <property type="match status" value="1"/>
</dbReference>
<evidence type="ECO:0000313" key="2">
    <source>
        <dbReference type="EMBL" id="BBO34619.1"/>
    </source>
</evidence>
<evidence type="ECO:0000256" key="1">
    <source>
        <dbReference type="SAM" id="MobiDB-lite"/>
    </source>
</evidence>
<organism evidence="2 3">
    <name type="scientific">Lacipirellula parvula</name>
    <dbReference type="NCBI Taxonomy" id="2650471"/>
    <lineage>
        <taxon>Bacteria</taxon>
        <taxon>Pseudomonadati</taxon>
        <taxon>Planctomycetota</taxon>
        <taxon>Planctomycetia</taxon>
        <taxon>Pirellulales</taxon>
        <taxon>Lacipirellulaceae</taxon>
        <taxon>Lacipirellula</taxon>
    </lineage>
</organism>
<reference evidence="3" key="1">
    <citation type="submission" date="2019-10" db="EMBL/GenBank/DDBJ databases">
        <title>Lacipirellula parvula gen. nov., sp. nov., representing a lineage of planctomycetes widespread in freshwater anoxic habitats, and description of the family Lacipirellulaceae.</title>
        <authorList>
            <person name="Dedysh S.N."/>
            <person name="Kulichevskaya I.S."/>
            <person name="Beletsky A.V."/>
            <person name="Rakitin A.L."/>
            <person name="Mardanov A.V."/>
            <person name="Ivanova A.A."/>
            <person name="Saltykova V.X."/>
            <person name="Rijpstra W.I.C."/>
            <person name="Sinninghe Damste J.S."/>
            <person name="Ravin N.V."/>
        </authorList>
    </citation>
    <scope>NUCLEOTIDE SEQUENCE [LARGE SCALE GENOMIC DNA]</scope>
    <source>
        <strain evidence="3">PX69</strain>
    </source>
</reference>
<dbReference type="KEGG" id="lpav:PLANPX_4231"/>
<feature type="region of interest" description="Disordered" evidence="1">
    <location>
        <begin position="265"/>
        <end position="284"/>
    </location>
</feature>
<dbReference type="PANTHER" id="PTHR33973">
    <property type="entry name" value="OS07G0153300 PROTEIN"/>
    <property type="match status" value="1"/>
</dbReference>
<evidence type="ECO:0000313" key="3">
    <source>
        <dbReference type="Proteomes" id="UP000326837"/>
    </source>
</evidence>
<dbReference type="InterPro" id="IPR010775">
    <property type="entry name" value="DUF1365"/>
</dbReference>
<dbReference type="RefSeq" id="WP_152100159.1">
    <property type="nucleotide sequence ID" value="NZ_AP021861.1"/>
</dbReference>
<feature type="compositionally biased region" description="Polar residues" evidence="1">
    <location>
        <begin position="274"/>
        <end position="284"/>
    </location>
</feature>
<proteinExistence type="predicted"/>
<dbReference type="EMBL" id="AP021861">
    <property type="protein sequence ID" value="BBO34619.1"/>
    <property type="molecule type" value="Genomic_DNA"/>
</dbReference>
<gene>
    <name evidence="2" type="ORF">PLANPX_4231</name>
</gene>
<accession>A0A5K7XNB0</accession>